<proteinExistence type="predicted"/>
<evidence type="ECO:0000313" key="1">
    <source>
        <dbReference type="EMBL" id="CAG8974531.1"/>
    </source>
</evidence>
<dbReference type="Proteomes" id="UP000701801">
    <property type="component" value="Unassembled WGS sequence"/>
</dbReference>
<name>A0A9N9LL22_9HELO</name>
<dbReference type="AlphaFoldDB" id="A0A9N9LL22"/>
<protein>
    <submittedName>
        <fullName evidence="1">Uncharacterized protein</fullName>
    </submittedName>
</protein>
<gene>
    <name evidence="1" type="ORF">HYALB_00005803</name>
</gene>
<organism evidence="1 2">
    <name type="scientific">Hymenoscyphus albidus</name>
    <dbReference type="NCBI Taxonomy" id="595503"/>
    <lineage>
        <taxon>Eukaryota</taxon>
        <taxon>Fungi</taxon>
        <taxon>Dikarya</taxon>
        <taxon>Ascomycota</taxon>
        <taxon>Pezizomycotina</taxon>
        <taxon>Leotiomycetes</taxon>
        <taxon>Helotiales</taxon>
        <taxon>Helotiaceae</taxon>
        <taxon>Hymenoscyphus</taxon>
    </lineage>
</organism>
<reference evidence="1" key="1">
    <citation type="submission" date="2021-07" db="EMBL/GenBank/DDBJ databases">
        <authorList>
            <person name="Durling M."/>
        </authorList>
    </citation>
    <scope>NUCLEOTIDE SEQUENCE</scope>
</reference>
<dbReference type="EMBL" id="CAJVRM010000108">
    <property type="protein sequence ID" value="CAG8974531.1"/>
    <property type="molecule type" value="Genomic_DNA"/>
</dbReference>
<accession>A0A9N9LL22</accession>
<evidence type="ECO:0000313" key="2">
    <source>
        <dbReference type="Proteomes" id="UP000701801"/>
    </source>
</evidence>
<keyword evidence="2" id="KW-1185">Reference proteome</keyword>
<comment type="caution">
    <text evidence="1">The sequence shown here is derived from an EMBL/GenBank/DDBJ whole genome shotgun (WGS) entry which is preliminary data.</text>
</comment>
<sequence>MTLLILQVPDQRSSFLCMIEAQSASKTISRLSVHLVNGEHVFCQHLSDAKFPLWREESLAALAW</sequence>